<dbReference type="InterPro" id="IPR035965">
    <property type="entry name" value="PAS-like_dom_sf"/>
</dbReference>
<comment type="caution">
    <text evidence="2">The sequence shown here is derived from an EMBL/GenBank/DDBJ whole genome shotgun (WGS) entry which is preliminary data.</text>
</comment>
<dbReference type="InterPro" id="IPR000014">
    <property type="entry name" value="PAS"/>
</dbReference>
<dbReference type="PROSITE" id="PS50112">
    <property type="entry name" value="PAS"/>
    <property type="match status" value="1"/>
</dbReference>
<sequence length="128" mass="14710">MVNLIEELLLQLLGEIPMGVTWMDANGRLFYADPLAEKLLGPAPSATATFLDCHPPHLHGRIQACWQEITKQSSSIWQHTIYHGHRWVQNYFIPLSQNGYFQGLVIISREITGKHRRPYFVQPGKLFL</sequence>
<dbReference type="RefSeq" id="WP_106006606.1">
    <property type="nucleotide sequence ID" value="NZ_CP136419.1"/>
</dbReference>
<dbReference type="InterPro" id="IPR013656">
    <property type="entry name" value="PAS_4"/>
</dbReference>
<evidence type="ECO:0000259" key="1">
    <source>
        <dbReference type="PROSITE" id="PS50112"/>
    </source>
</evidence>
<dbReference type="Proteomes" id="UP000238415">
    <property type="component" value="Unassembled WGS sequence"/>
</dbReference>
<dbReference type="Pfam" id="PF08448">
    <property type="entry name" value="PAS_4"/>
    <property type="match status" value="1"/>
</dbReference>
<organism evidence="2 3">
    <name type="scientific">Neomoorella humiferrea</name>
    <dbReference type="NCBI Taxonomy" id="676965"/>
    <lineage>
        <taxon>Bacteria</taxon>
        <taxon>Bacillati</taxon>
        <taxon>Bacillota</taxon>
        <taxon>Clostridia</taxon>
        <taxon>Neomoorellales</taxon>
        <taxon>Neomoorellaceae</taxon>
        <taxon>Neomoorella</taxon>
    </lineage>
</organism>
<evidence type="ECO:0000313" key="3">
    <source>
        <dbReference type="Proteomes" id="UP000238415"/>
    </source>
</evidence>
<feature type="domain" description="PAS" evidence="1">
    <location>
        <begin position="5"/>
        <end position="41"/>
    </location>
</feature>
<dbReference type="SUPFAM" id="SSF55785">
    <property type="entry name" value="PYP-like sensor domain (PAS domain)"/>
    <property type="match status" value="1"/>
</dbReference>
<protein>
    <submittedName>
        <fullName evidence="2">PAS fold protein</fullName>
    </submittedName>
</protein>
<proteinExistence type="predicted"/>
<keyword evidence="3" id="KW-1185">Reference proteome</keyword>
<dbReference type="OrthoDB" id="9829261at2"/>
<evidence type="ECO:0000313" key="2">
    <source>
        <dbReference type="EMBL" id="PRR68605.1"/>
    </source>
</evidence>
<name>A0A2T0AJS6_9FIRM</name>
<accession>A0A2T0AJS6</accession>
<reference evidence="2 3" key="1">
    <citation type="submission" date="2018-03" db="EMBL/GenBank/DDBJ databases">
        <title>Genome sequence of Moorella humiferrea DSM 23265.</title>
        <authorList>
            <person name="Poehlein A."/>
            <person name="Daniel R."/>
        </authorList>
    </citation>
    <scope>NUCLEOTIDE SEQUENCE [LARGE SCALE GENOMIC DNA]</scope>
    <source>
        <strain evidence="2 3">DSM 23265</strain>
    </source>
</reference>
<dbReference type="AlphaFoldDB" id="A0A2T0AJS6"/>
<dbReference type="Gene3D" id="3.30.450.20">
    <property type="entry name" value="PAS domain"/>
    <property type="match status" value="1"/>
</dbReference>
<dbReference type="EMBL" id="PVXM01000062">
    <property type="protein sequence ID" value="PRR68605.1"/>
    <property type="molecule type" value="Genomic_DNA"/>
</dbReference>
<gene>
    <name evidence="2" type="ORF">MOHU_27000</name>
</gene>